<dbReference type="Proteomes" id="UP000307217">
    <property type="component" value="Unassembled WGS sequence"/>
</dbReference>
<protein>
    <submittedName>
        <fullName evidence="9">Biopolymer transporter</fullName>
    </submittedName>
</protein>
<gene>
    <name evidence="9" type="ORF">CWC19_15930</name>
</gene>
<feature type="transmembrane region" description="Helical" evidence="8">
    <location>
        <begin position="20"/>
        <end position="37"/>
    </location>
</feature>
<dbReference type="RefSeq" id="WP_138592776.1">
    <property type="nucleotide sequence ID" value="NZ_PNBX01000074.1"/>
</dbReference>
<keyword evidence="4 7" id="KW-0812">Transmembrane</keyword>
<comment type="subcellular location">
    <subcellularLocation>
        <location evidence="1">Cell membrane</location>
        <topology evidence="1">Single-pass membrane protein</topology>
    </subcellularLocation>
    <subcellularLocation>
        <location evidence="7">Cell membrane</location>
        <topology evidence="7">Single-pass type II membrane protein</topology>
    </subcellularLocation>
</comment>
<dbReference type="GO" id="GO:0015031">
    <property type="term" value="P:protein transport"/>
    <property type="evidence" value="ECO:0007669"/>
    <property type="project" value="UniProtKB-KW"/>
</dbReference>
<dbReference type="GO" id="GO:0022857">
    <property type="term" value="F:transmembrane transporter activity"/>
    <property type="evidence" value="ECO:0007669"/>
    <property type="project" value="InterPro"/>
</dbReference>
<dbReference type="AlphaFoldDB" id="A0A5S3V5Q6"/>
<dbReference type="PANTHER" id="PTHR30558">
    <property type="entry name" value="EXBD MEMBRANE COMPONENT OF PMF-DRIVEN MACROMOLECULE IMPORT SYSTEM"/>
    <property type="match status" value="1"/>
</dbReference>
<evidence type="ECO:0000256" key="6">
    <source>
        <dbReference type="ARBA" id="ARBA00023136"/>
    </source>
</evidence>
<accession>A0A5S3V5Q6</accession>
<evidence type="ECO:0000256" key="1">
    <source>
        <dbReference type="ARBA" id="ARBA00004162"/>
    </source>
</evidence>
<dbReference type="Gene3D" id="3.30.420.270">
    <property type="match status" value="1"/>
</dbReference>
<keyword evidence="7" id="KW-0653">Protein transport</keyword>
<dbReference type="InterPro" id="IPR003400">
    <property type="entry name" value="ExbD"/>
</dbReference>
<dbReference type="Pfam" id="PF02472">
    <property type="entry name" value="ExbD"/>
    <property type="match status" value="1"/>
</dbReference>
<evidence type="ECO:0000313" key="10">
    <source>
        <dbReference type="Proteomes" id="UP000307217"/>
    </source>
</evidence>
<organism evidence="9 10">
    <name type="scientific">Pseudoalteromonas aurantia</name>
    <dbReference type="NCBI Taxonomy" id="43654"/>
    <lineage>
        <taxon>Bacteria</taxon>
        <taxon>Pseudomonadati</taxon>
        <taxon>Pseudomonadota</taxon>
        <taxon>Gammaproteobacteria</taxon>
        <taxon>Alteromonadales</taxon>
        <taxon>Pseudoalteromonadaceae</taxon>
        <taxon>Pseudoalteromonas</taxon>
    </lineage>
</organism>
<reference evidence="10" key="2">
    <citation type="submission" date="2019-06" db="EMBL/GenBank/DDBJ databases">
        <title>Co-occurence of chitin degradation, pigmentation and bioactivity in marine Pseudoalteromonas.</title>
        <authorList>
            <person name="Sonnenschein E.C."/>
            <person name="Bech P.K."/>
        </authorList>
    </citation>
    <scope>NUCLEOTIDE SEQUENCE [LARGE SCALE GENOMIC DNA]</scope>
    <source>
        <strain evidence="10">S3790</strain>
    </source>
</reference>
<proteinExistence type="inferred from homology"/>
<evidence type="ECO:0000256" key="5">
    <source>
        <dbReference type="ARBA" id="ARBA00022989"/>
    </source>
</evidence>
<keyword evidence="3" id="KW-1003">Cell membrane</keyword>
<evidence type="ECO:0000256" key="4">
    <source>
        <dbReference type="ARBA" id="ARBA00022692"/>
    </source>
</evidence>
<name>A0A5S3V5Q6_9GAMM</name>
<keyword evidence="7" id="KW-0813">Transport</keyword>
<dbReference type="GO" id="GO:0005886">
    <property type="term" value="C:plasma membrane"/>
    <property type="evidence" value="ECO:0007669"/>
    <property type="project" value="UniProtKB-SubCell"/>
</dbReference>
<evidence type="ECO:0000256" key="3">
    <source>
        <dbReference type="ARBA" id="ARBA00022475"/>
    </source>
</evidence>
<sequence>MHNSKKILTPQEATVDMNPMLDIVFILIIFFIVTASFNRETALELNRADNTANTIQPKISPVFTINKQNQVYLNNRQITLENINVNVARLAAVGKINSISLRAHPLSEHNTLVTVLNAIKEQTDVPVSLGEALH</sequence>
<comment type="caution">
    <text evidence="9">The sequence shown here is derived from an EMBL/GenBank/DDBJ whole genome shotgun (WGS) entry which is preliminary data.</text>
</comment>
<dbReference type="EMBL" id="PNBX01000074">
    <property type="protein sequence ID" value="TMO66488.1"/>
    <property type="molecule type" value="Genomic_DNA"/>
</dbReference>
<dbReference type="OrthoDB" id="6313309at2"/>
<evidence type="ECO:0000256" key="7">
    <source>
        <dbReference type="RuleBase" id="RU003879"/>
    </source>
</evidence>
<keyword evidence="6 8" id="KW-0472">Membrane</keyword>
<evidence type="ECO:0000256" key="2">
    <source>
        <dbReference type="ARBA" id="ARBA00005811"/>
    </source>
</evidence>
<keyword evidence="5 8" id="KW-1133">Transmembrane helix</keyword>
<evidence type="ECO:0000256" key="8">
    <source>
        <dbReference type="SAM" id="Phobius"/>
    </source>
</evidence>
<evidence type="ECO:0000313" key="9">
    <source>
        <dbReference type="EMBL" id="TMO66488.1"/>
    </source>
</evidence>
<reference evidence="9 10" key="1">
    <citation type="submission" date="2018-01" db="EMBL/GenBank/DDBJ databases">
        <authorList>
            <person name="Paulsen S."/>
            <person name="Gram L.K."/>
        </authorList>
    </citation>
    <scope>NUCLEOTIDE SEQUENCE [LARGE SCALE GENOMIC DNA]</scope>
    <source>
        <strain evidence="9 10">S3790</strain>
    </source>
</reference>
<comment type="similarity">
    <text evidence="2 7">Belongs to the ExbD/TolR family.</text>
</comment>